<dbReference type="KEGG" id="pgv:SL003B_1026"/>
<keyword evidence="1" id="KW-0732">Signal</keyword>
<dbReference type="HOGENOM" id="CLU_170277_1_0_5"/>
<evidence type="ECO:0000313" key="2">
    <source>
        <dbReference type="EMBL" id="ADZ69455.1"/>
    </source>
</evidence>
<evidence type="ECO:0008006" key="4">
    <source>
        <dbReference type="Google" id="ProtNLM"/>
    </source>
</evidence>
<keyword evidence="3" id="KW-1185">Reference proteome</keyword>
<dbReference type="RefSeq" id="WP_013651773.1">
    <property type="nucleotide sequence ID" value="NC_015259.1"/>
</dbReference>
<dbReference type="EMBL" id="CP002568">
    <property type="protein sequence ID" value="ADZ69455.1"/>
    <property type="molecule type" value="Genomic_DNA"/>
</dbReference>
<dbReference type="STRING" id="991905.SL003B_1026"/>
<organism evidence="2 3">
    <name type="scientific">Polymorphum gilvum (strain LMG 25793 / CGMCC 1.9160 / SL003B-26A1)</name>
    <dbReference type="NCBI Taxonomy" id="991905"/>
    <lineage>
        <taxon>Bacteria</taxon>
        <taxon>Pseudomonadati</taxon>
        <taxon>Pseudomonadota</taxon>
        <taxon>Alphaproteobacteria</taxon>
        <taxon>Rhodobacterales</taxon>
        <taxon>Paracoccaceae</taxon>
        <taxon>Polymorphum</taxon>
    </lineage>
</organism>
<dbReference type="eggNOG" id="ENOG5032ZAA">
    <property type="taxonomic scope" value="Bacteria"/>
</dbReference>
<evidence type="ECO:0000313" key="3">
    <source>
        <dbReference type="Proteomes" id="UP000008130"/>
    </source>
</evidence>
<protein>
    <recommendedName>
        <fullName evidence="4">PepSY domain-containing protein</fullName>
    </recommendedName>
</protein>
<feature type="chain" id="PRO_5003283699" description="PepSY domain-containing protein" evidence="1">
    <location>
        <begin position="22"/>
        <end position="83"/>
    </location>
</feature>
<evidence type="ECO:0000256" key="1">
    <source>
        <dbReference type="SAM" id="SignalP"/>
    </source>
</evidence>
<gene>
    <name evidence="2" type="ordered locus">SL003B_1026</name>
</gene>
<reference evidence="2 3" key="1">
    <citation type="journal article" date="2011" name="J. Bacteriol.">
        <title>Complete genome sequence of Polymorphum gilvum SL003B-26A1T, a crude oil-degrading bacterium from oil-polluted saline soil.</title>
        <authorList>
            <person name="Li S.G."/>
            <person name="Tang Y.Q."/>
            <person name="Nie Y."/>
            <person name="Cai M."/>
            <person name="Wu X.L."/>
        </authorList>
    </citation>
    <scope>NUCLEOTIDE SEQUENCE [LARGE SCALE GENOMIC DNA]</scope>
    <source>
        <strain evidence="3">LMG 25793 / CGMCC 1.9160 / SL003B-26A1</strain>
    </source>
</reference>
<name>F2IXX4_POLGS</name>
<accession>F2IXX4</accession>
<feature type="signal peptide" evidence="1">
    <location>
        <begin position="1"/>
        <end position="21"/>
    </location>
</feature>
<proteinExistence type="predicted"/>
<dbReference type="OrthoDB" id="583390at2"/>
<dbReference type="Proteomes" id="UP000008130">
    <property type="component" value="Chromosome"/>
</dbReference>
<sequence length="83" mass="9093">MLRAFALSATFAVGLAAPAFADDPTPEAVEKINALLASMNCEIDEDDIEMEDGGYDLDDVQCADGQYDMKLNANFEVTDRRKE</sequence>
<dbReference type="AlphaFoldDB" id="F2IXX4"/>